<dbReference type="SUPFAM" id="SSF48452">
    <property type="entry name" value="TPR-like"/>
    <property type="match status" value="1"/>
</dbReference>
<name>A0A2G4F060_9CYAN</name>
<dbReference type="AlphaFoldDB" id="A0A2G4F060"/>
<gene>
    <name evidence="1" type="ORF">CP500_012275</name>
</gene>
<reference evidence="1" key="1">
    <citation type="submission" date="2017-10" db="EMBL/GenBank/DDBJ databases">
        <title>Draft genome sequence of the planktic cyanobacteria Tychonema bourrellyi isolated from alpine lentic freshwater.</title>
        <authorList>
            <person name="Tett A."/>
            <person name="Armanini F."/>
            <person name="Asnicar F."/>
            <person name="Boscaini A."/>
            <person name="Pasolli E."/>
            <person name="Zolfo M."/>
            <person name="Donati C."/>
            <person name="Salmaso N."/>
            <person name="Segata N."/>
        </authorList>
    </citation>
    <scope>NUCLEOTIDE SEQUENCE</scope>
    <source>
        <strain evidence="1">FEM_GT703</strain>
    </source>
</reference>
<dbReference type="Gene3D" id="1.25.40.10">
    <property type="entry name" value="Tetratricopeptide repeat domain"/>
    <property type="match status" value="1"/>
</dbReference>
<proteinExistence type="predicted"/>
<protein>
    <recommendedName>
        <fullName evidence="3">Tetratricopeptide repeat protein</fullName>
    </recommendedName>
</protein>
<comment type="caution">
    <text evidence="1">The sequence shown here is derived from an EMBL/GenBank/DDBJ whole genome shotgun (WGS) entry which is preliminary data.</text>
</comment>
<organism evidence="1 2">
    <name type="scientific">Tychonema bourrellyi FEM_GT703</name>
    <dbReference type="NCBI Taxonomy" id="2040638"/>
    <lineage>
        <taxon>Bacteria</taxon>
        <taxon>Bacillati</taxon>
        <taxon>Cyanobacteriota</taxon>
        <taxon>Cyanophyceae</taxon>
        <taxon>Oscillatoriophycideae</taxon>
        <taxon>Oscillatoriales</taxon>
        <taxon>Microcoleaceae</taxon>
        <taxon>Tychonema</taxon>
    </lineage>
</organism>
<dbReference type="InterPro" id="IPR011990">
    <property type="entry name" value="TPR-like_helical_dom_sf"/>
</dbReference>
<dbReference type="OrthoDB" id="458482at2"/>
<dbReference type="Proteomes" id="UP000226442">
    <property type="component" value="Unassembled WGS sequence"/>
</dbReference>
<keyword evidence="2" id="KW-1185">Reference proteome</keyword>
<sequence>MDEQRLAAYLELIQALLECPNGEEGDILNAHRELVDADFVQVVEAVAENMAAEGNSNAGWLQNLAAQLANSVRSTATPEEYLSFLGEVLQATGESRGNPQVVYPILQQNLDKLDLKFAQTLQNWATSKFTEGSSKKALSIAADIVNFGNLIQLLQSWATSKFTEGSSKKALSIAADIVNFGNLIQLLQSWATSKFTEGSSKKALSIAADIVNFGNLINQFPLGRRAWNLEIGIACYREALIVYTPENYPKDWAMTQNNLGNAYQNRIEGVRAANIEEAIACYRSFKSPYPRELSRRLGNDST</sequence>
<evidence type="ECO:0000313" key="2">
    <source>
        <dbReference type="Proteomes" id="UP000226442"/>
    </source>
</evidence>
<accession>A0A2G4F060</accession>
<evidence type="ECO:0000313" key="1">
    <source>
        <dbReference type="EMBL" id="PHX55152.1"/>
    </source>
</evidence>
<evidence type="ECO:0008006" key="3">
    <source>
        <dbReference type="Google" id="ProtNLM"/>
    </source>
</evidence>
<dbReference type="EMBL" id="NXIB02000063">
    <property type="protein sequence ID" value="PHX55152.1"/>
    <property type="molecule type" value="Genomic_DNA"/>
</dbReference>